<keyword evidence="3" id="KW-1185">Reference proteome</keyword>
<evidence type="ECO:0000313" key="3">
    <source>
        <dbReference type="Proteomes" id="UP000807504"/>
    </source>
</evidence>
<accession>A0A8T0E6X8</accession>
<gene>
    <name evidence="2" type="ORF">HNY73_020079</name>
</gene>
<dbReference type="EMBL" id="JABXBU010002230">
    <property type="protein sequence ID" value="KAF8767080.1"/>
    <property type="molecule type" value="Genomic_DNA"/>
</dbReference>
<reference evidence="2" key="2">
    <citation type="submission" date="2020-06" db="EMBL/GenBank/DDBJ databases">
        <authorList>
            <person name="Sheffer M."/>
        </authorList>
    </citation>
    <scope>NUCLEOTIDE SEQUENCE</scope>
</reference>
<dbReference type="SUPFAM" id="SSF90257">
    <property type="entry name" value="Myosin rod fragments"/>
    <property type="match status" value="1"/>
</dbReference>
<dbReference type="Proteomes" id="UP000807504">
    <property type="component" value="Unassembled WGS sequence"/>
</dbReference>
<comment type="caution">
    <text evidence="2">The sequence shown here is derived from an EMBL/GenBank/DDBJ whole genome shotgun (WGS) entry which is preliminary data.</text>
</comment>
<feature type="coiled-coil region" evidence="1">
    <location>
        <begin position="46"/>
        <end position="94"/>
    </location>
</feature>
<evidence type="ECO:0000256" key="1">
    <source>
        <dbReference type="SAM" id="Coils"/>
    </source>
</evidence>
<dbReference type="OrthoDB" id="6423957at2759"/>
<sequence>MDIKRPHTTFMPTFLPNYSILTEDVKHIAYWKALLRSYTVDRERALLSFQRRLKESQKKIEICTQESNDIELQLNTVEMKIAEAFQLTQEAEAEALQTVKENGTIKRKIIDLKKDLDEQGRIIKRANDAMQAISKSCVRRNKKRKVVPDDGPT</sequence>
<evidence type="ECO:0000313" key="2">
    <source>
        <dbReference type="EMBL" id="KAF8767080.1"/>
    </source>
</evidence>
<organism evidence="2 3">
    <name type="scientific">Argiope bruennichi</name>
    <name type="common">Wasp spider</name>
    <name type="synonym">Aranea bruennichi</name>
    <dbReference type="NCBI Taxonomy" id="94029"/>
    <lineage>
        <taxon>Eukaryota</taxon>
        <taxon>Metazoa</taxon>
        <taxon>Ecdysozoa</taxon>
        <taxon>Arthropoda</taxon>
        <taxon>Chelicerata</taxon>
        <taxon>Arachnida</taxon>
        <taxon>Araneae</taxon>
        <taxon>Araneomorphae</taxon>
        <taxon>Entelegynae</taxon>
        <taxon>Araneoidea</taxon>
        <taxon>Araneidae</taxon>
        <taxon>Argiope</taxon>
    </lineage>
</organism>
<reference evidence="2" key="1">
    <citation type="journal article" date="2020" name="bioRxiv">
        <title>Chromosome-level reference genome of the European wasp spider Argiope bruennichi: a resource for studies on range expansion and evolutionary adaptation.</title>
        <authorList>
            <person name="Sheffer M.M."/>
            <person name="Hoppe A."/>
            <person name="Krehenwinkel H."/>
            <person name="Uhl G."/>
            <person name="Kuss A.W."/>
            <person name="Jensen L."/>
            <person name="Jensen C."/>
            <person name="Gillespie R.G."/>
            <person name="Hoff K.J."/>
            <person name="Prost S."/>
        </authorList>
    </citation>
    <scope>NUCLEOTIDE SEQUENCE</scope>
</reference>
<proteinExistence type="predicted"/>
<keyword evidence="1" id="KW-0175">Coiled coil</keyword>
<name>A0A8T0E6X8_ARGBR</name>
<dbReference type="OMA" id="KNCIRSS"/>
<protein>
    <submittedName>
        <fullName evidence="2">Uncharacterized protein</fullName>
    </submittedName>
</protein>
<dbReference type="AlphaFoldDB" id="A0A8T0E6X8"/>